<dbReference type="EMBL" id="JACSQT010000001">
    <property type="protein sequence ID" value="MBD7936242.1"/>
    <property type="molecule type" value="Genomic_DNA"/>
</dbReference>
<protein>
    <submittedName>
        <fullName evidence="1">Uncharacterized protein</fullName>
    </submittedName>
</protein>
<proteinExistence type="predicted"/>
<sequence length="107" mass="12373">MTKSTFKSNVGYTTFKPTGVKHEFTRVDLEQKQVVGTVSYKNKTYMTVVVDVTSNTFQVEGSVDELGDLSMSQDSYINLFKQQAKYFIEKNIDNPKKHYEELEHQSF</sequence>
<accession>A0ABR8QL42</accession>
<gene>
    <name evidence="1" type="ORF">H9655_04315</name>
</gene>
<comment type="caution">
    <text evidence="1">The sequence shown here is derived from an EMBL/GenBank/DDBJ whole genome shotgun (WGS) entry which is preliminary data.</text>
</comment>
<dbReference type="Proteomes" id="UP000657931">
    <property type="component" value="Unassembled WGS sequence"/>
</dbReference>
<keyword evidence="2" id="KW-1185">Reference proteome</keyword>
<evidence type="ECO:0000313" key="2">
    <source>
        <dbReference type="Proteomes" id="UP000657931"/>
    </source>
</evidence>
<name>A0ABR8QL42_9BACI</name>
<evidence type="ECO:0000313" key="1">
    <source>
        <dbReference type="EMBL" id="MBD7936242.1"/>
    </source>
</evidence>
<reference evidence="1 2" key="1">
    <citation type="submission" date="2020-08" db="EMBL/GenBank/DDBJ databases">
        <title>A Genomic Blueprint of the Chicken Gut Microbiome.</title>
        <authorList>
            <person name="Gilroy R."/>
            <person name="Ravi A."/>
            <person name="Getino M."/>
            <person name="Pursley I."/>
            <person name="Horton D.L."/>
            <person name="Alikhan N.-F."/>
            <person name="Baker D."/>
            <person name="Gharbi K."/>
            <person name="Hall N."/>
            <person name="Watson M."/>
            <person name="Adriaenssens E.M."/>
            <person name="Foster-Nyarko E."/>
            <person name="Jarju S."/>
            <person name="Secka A."/>
            <person name="Antonio M."/>
            <person name="Oren A."/>
            <person name="Chaudhuri R."/>
            <person name="La Ragione R.M."/>
            <person name="Hildebrand F."/>
            <person name="Pallen M.J."/>
        </authorList>
    </citation>
    <scope>NUCLEOTIDE SEQUENCE [LARGE SCALE GENOMIC DNA]</scope>
    <source>
        <strain evidence="1 2">Sa5YUA1</strain>
    </source>
</reference>
<organism evidence="1 2">
    <name type="scientific">Cytobacillus stercorigallinarum</name>
    <dbReference type="NCBI Taxonomy" id="2762240"/>
    <lineage>
        <taxon>Bacteria</taxon>
        <taxon>Bacillati</taxon>
        <taxon>Bacillota</taxon>
        <taxon>Bacilli</taxon>
        <taxon>Bacillales</taxon>
        <taxon>Bacillaceae</taxon>
        <taxon>Cytobacillus</taxon>
    </lineage>
</organism>